<evidence type="ECO:0000256" key="2">
    <source>
        <dbReference type="SAM" id="MobiDB-lite"/>
    </source>
</evidence>
<dbReference type="OrthoDB" id="26278at2759"/>
<feature type="compositionally biased region" description="Low complexity" evidence="2">
    <location>
        <begin position="717"/>
        <end position="742"/>
    </location>
</feature>
<dbReference type="RefSeq" id="XP_034010578.1">
    <property type="nucleotide sequence ID" value="XM_034157507.1"/>
</dbReference>
<dbReference type="PANTHER" id="PTHR31017:SF1">
    <property type="entry name" value="LATE SECRETORY PATHWAY PROTEIN AVL9 HOMOLOG"/>
    <property type="match status" value="1"/>
</dbReference>
<gene>
    <name evidence="4" type="ORF">DIURU_004614</name>
</gene>
<feature type="compositionally biased region" description="Polar residues" evidence="2">
    <location>
        <begin position="130"/>
        <end position="140"/>
    </location>
</feature>
<reference evidence="4 5" key="1">
    <citation type="submission" date="2019-07" db="EMBL/GenBank/DDBJ databases">
        <title>Genome assembly of two rare yeast pathogens: Diutina rugosa and Trichomonascus ciferrii.</title>
        <authorList>
            <person name="Mixao V."/>
            <person name="Saus E."/>
            <person name="Hansen A."/>
            <person name="Lass-Flor C."/>
            <person name="Gabaldon T."/>
        </authorList>
    </citation>
    <scope>NUCLEOTIDE SEQUENCE [LARGE SCALE GENOMIC DNA]</scope>
    <source>
        <strain evidence="4 5">CBS 613</strain>
    </source>
</reference>
<evidence type="ECO:0000256" key="1">
    <source>
        <dbReference type="ARBA" id="ARBA00038178"/>
    </source>
</evidence>
<dbReference type="EMBL" id="SWFT01000139">
    <property type="protein sequence ID" value="KAA8898594.1"/>
    <property type="molecule type" value="Genomic_DNA"/>
</dbReference>
<evidence type="ECO:0000259" key="3">
    <source>
        <dbReference type="PROSITE" id="PS50211"/>
    </source>
</evidence>
<dbReference type="Proteomes" id="UP000449547">
    <property type="component" value="Unassembled WGS sequence"/>
</dbReference>
<feature type="domain" description="UDENN" evidence="3">
    <location>
        <begin position="201"/>
        <end position="669"/>
    </location>
</feature>
<proteinExistence type="inferred from homology"/>
<dbReference type="InterPro" id="IPR018307">
    <property type="entry name" value="ABL9/DENND6_dom"/>
</dbReference>
<dbReference type="OMA" id="SFWNPYL"/>
<organism evidence="4 5">
    <name type="scientific">Diutina rugosa</name>
    <name type="common">Yeast</name>
    <name type="synonym">Candida rugosa</name>
    <dbReference type="NCBI Taxonomy" id="5481"/>
    <lineage>
        <taxon>Eukaryota</taxon>
        <taxon>Fungi</taxon>
        <taxon>Dikarya</taxon>
        <taxon>Ascomycota</taxon>
        <taxon>Saccharomycotina</taxon>
        <taxon>Pichiomycetes</taxon>
        <taxon>Debaryomycetaceae</taxon>
        <taxon>Diutina</taxon>
    </lineage>
</organism>
<evidence type="ECO:0000313" key="4">
    <source>
        <dbReference type="EMBL" id="KAA8898594.1"/>
    </source>
</evidence>
<dbReference type="GO" id="GO:0005737">
    <property type="term" value="C:cytoplasm"/>
    <property type="evidence" value="ECO:0007669"/>
    <property type="project" value="TreeGrafter"/>
</dbReference>
<feature type="compositionally biased region" description="Low complexity" evidence="2">
    <location>
        <begin position="89"/>
        <end position="99"/>
    </location>
</feature>
<feature type="region of interest" description="Disordered" evidence="2">
    <location>
        <begin position="1"/>
        <end position="152"/>
    </location>
</feature>
<dbReference type="VEuPathDB" id="FungiDB:DIURU_004614"/>
<comment type="similarity">
    <text evidence="1">Belongs to the AVL9 family.</text>
</comment>
<feature type="compositionally biased region" description="Low complexity" evidence="2">
    <location>
        <begin position="118"/>
        <end position="129"/>
    </location>
</feature>
<protein>
    <recommendedName>
        <fullName evidence="3">UDENN domain-containing protein</fullName>
    </recommendedName>
</protein>
<dbReference type="PROSITE" id="PS50211">
    <property type="entry name" value="DENN"/>
    <property type="match status" value="1"/>
</dbReference>
<dbReference type="Pfam" id="PF09794">
    <property type="entry name" value="Avl9"/>
    <property type="match status" value="1"/>
</dbReference>
<comment type="caution">
    <text evidence="4">The sequence shown here is derived from an EMBL/GenBank/DDBJ whole genome shotgun (WGS) entry which is preliminary data.</text>
</comment>
<dbReference type="InterPro" id="IPR037516">
    <property type="entry name" value="Tripartite_DENN"/>
</dbReference>
<dbReference type="PANTHER" id="PTHR31017">
    <property type="entry name" value="LATE SECRETORY PATHWAY PROTEIN AVL9-RELATED"/>
    <property type="match status" value="1"/>
</dbReference>
<dbReference type="GeneID" id="54783265"/>
<feature type="compositionally biased region" description="Polar residues" evidence="2">
    <location>
        <begin position="41"/>
        <end position="50"/>
    </location>
</feature>
<feature type="region of interest" description="Disordered" evidence="2">
    <location>
        <begin position="714"/>
        <end position="743"/>
    </location>
</feature>
<accession>A0A642UGN9</accession>
<evidence type="ECO:0000313" key="5">
    <source>
        <dbReference type="Proteomes" id="UP000449547"/>
    </source>
</evidence>
<dbReference type="InterPro" id="IPR051731">
    <property type="entry name" value="DENND11/AVL9_GEFs"/>
</dbReference>
<keyword evidence="5" id="KW-1185">Reference proteome</keyword>
<name>A0A642UGN9_DIURU</name>
<dbReference type="AlphaFoldDB" id="A0A642UGN9"/>
<sequence length="764" mass="85615">MDPGDDHAATSPNTSEVLSEGEEFHARPIRLSKQRSESASKRQSVSSGSKRVSMASVDLFRQSVVLPSSSTDSRRHSASSVDSGRRSSHSSSSKSSDAGGEFQCRPMRLSSRHSKIYPSTPSTQPSTPTAANFTTTQNVLTPAVEGSEKRRSVASAMSAASVSSSHSAQSVKRHSIEIRNLPFTKPEPPKSTADANSDMIFAMCLVDFHHQRGPEVQWWRSNYHPEYHPSLFRNLPFQALPDGSHLFEETFSNFNLVYDFKTGESLDDMKELNSFQGDPRHLKTLFGCSCVCQVKTSDLSEEGRKDKDITRSMVQKAVVVIVRKQPVFAKIKEKLSIITKSYFMQETFDNKQVLEDLFDNLNGSFKMDDTTTNDVVNDVLLHEQQRVLKDEEEFFVNLDLRATIMKFKQQFMVIYKALLLEKKIVIYSNTNIELLTLFQNNLISLIPNLINNLDDSGCPLIDYVETNGPLSKPTSLNTTNRRSMLRFFGLPLQLFNTKNAYWNPYLPLQQLDQLAIDSFMIGCSNLLFVNQAKSFGVDIIINLDTSEVTFPQGKGDEYNLSSNDKKFINSIIHQIGEHGEDVFKGNDDYIRYGFEDYLMSLISTTRYSQYRDKFNQPPPGFEDSHATSGDLSAFNQAWVDQWRATNNYKIWNAMADEFIFNFAEPRHVGVDIDDGSNPLKNISNFFSGWKQPAVPTAAPHQSSEASKFITDEPVVVESSNSTTTETATDTTETASATAPAAAGEDDWAMSKLISSWGAWGKKKA</sequence>